<dbReference type="InterPro" id="IPR003593">
    <property type="entry name" value="AAA+_ATPase"/>
</dbReference>
<dbReference type="GO" id="GO:0042941">
    <property type="term" value="P:D-alanine transmembrane transport"/>
    <property type="evidence" value="ECO:0007669"/>
    <property type="project" value="TreeGrafter"/>
</dbReference>
<accession>A0A6J4GWX3</accession>
<dbReference type="PROSITE" id="PS50893">
    <property type="entry name" value="ABC_TRANSPORTER_2"/>
    <property type="match status" value="1"/>
</dbReference>
<dbReference type="SMART" id="SM00382">
    <property type="entry name" value="AAA"/>
    <property type="match status" value="1"/>
</dbReference>
<dbReference type="InterPro" id="IPR027417">
    <property type="entry name" value="P-loop_NTPase"/>
</dbReference>
<dbReference type="EMBL" id="CADCTL010000001">
    <property type="protein sequence ID" value="CAA9209058.1"/>
    <property type="molecule type" value="Genomic_DNA"/>
</dbReference>
<name>A0A6J4GWX3_9PROT</name>
<dbReference type="GO" id="GO:0005304">
    <property type="term" value="F:L-valine transmembrane transporter activity"/>
    <property type="evidence" value="ECO:0007669"/>
    <property type="project" value="TreeGrafter"/>
</dbReference>
<dbReference type="Gene3D" id="3.40.50.300">
    <property type="entry name" value="P-loop containing nucleotide triphosphate hydrolases"/>
    <property type="match status" value="1"/>
</dbReference>
<evidence type="ECO:0000313" key="5">
    <source>
        <dbReference type="EMBL" id="CAA9209058.1"/>
    </source>
</evidence>
<dbReference type="GO" id="GO:0015808">
    <property type="term" value="P:L-alanine transport"/>
    <property type="evidence" value="ECO:0007669"/>
    <property type="project" value="TreeGrafter"/>
</dbReference>
<dbReference type="PROSITE" id="PS00211">
    <property type="entry name" value="ABC_TRANSPORTER_1"/>
    <property type="match status" value="1"/>
</dbReference>
<dbReference type="InterPro" id="IPR032823">
    <property type="entry name" value="BCA_ABC_TP_C"/>
</dbReference>
<sequence>MAPEPDADAPPALVAEGLRKAYGGVVAVDGVGLEVRRGEMVALIGPNGAGKSTLFNLLSGQARPDAGSVRLAGRDVTGLRSRDLFRLGVGRGFQVAAAFGSMTVRENVQTALLSRRRRLGGLWSALRTMETASADSLLARVGLADQADRACGVLAYGDLKRMDLALALANDPALLLMDEPTAGMAPRERAALMELASGIARESGAAVLFTEHDMDVVFGHADRVLVLDRGRIIAAGLPAAVRADPRVREAYLGGWAAD</sequence>
<dbReference type="CDD" id="cd03219">
    <property type="entry name" value="ABC_Mj1267_LivG_branched"/>
    <property type="match status" value="1"/>
</dbReference>
<evidence type="ECO:0000256" key="1">
    <source>
        <dbReference type="ARBA" id="ARBA00022448"/>
    </source>
</evidence>
<dbReference type="GO" id="GO:0005886">
    <property type="term" value="C:plasma membrane"/>
    <property type="evidence" value="ECO:0007669"/>
    <property type="project" value="TreeGrafter"/>
</dbReference>
<evidence type="ECO:0000256" key="2">
    <source>
        <dbReference type="ARBA" id="ARBA00022741"/>
    </source>
</evidence>
<dbReference type="InterPro" id="IPR017871">
    <property type="entry name" value="ABC_transporter-like_CS"/>
</dbReference>
<dbReference type="SUPFAM" id="SSF52540">
    <property type="entry name" value="P-loop containing nucleoside triphosphate hydrolases"/>
    <property type="match status" value="1"/>
</dbReference>
<dbReference type="PANTHER" id="PTHR45772:SF7">
    <property type="entry name" value="AMINO ACID ABC TRANSPORTER ATP-BINDING PROTEIN"/>
    <property type="match status" value="1"/>
</dbReference>
<evidence type="ECO:0000259" key="4">
    <source>
        <dbReference type="PROSITE" id="PS50893"/>
    </source>
</evidence>
<proteinExistence type="predicted"/>
<dbReference type="InterPro" id="IPR003439">
    <property type="entry name" value="ABC_transporter-like_ATP-bd"/>
</dbReference>
<dbReference type="PANTHER" id="PTHR45772">
    <property type="entry name" value="CONSERVED COMPONENT OF ABC TRANSPORTER FOR NATURAL AMINO ACIDS-RELATED"/>
    <property type="match status" value="1"/>
</dbReference>
<organism evidence="5">
    <name type="scientific">uncultured Acetobacteraceae bacterium</name>
    <dbReference type="NCBI Taxonomy" id="169975"/>
    <lineage>
        <taxon>Bacteria</taxon>
        <taxon>Pseudomonadati</taxon>
        <taxon>Pseudomonadota</taxon>
        <taxon>Alphaproteobacteria</taxon>
        <taxon>Acetobacterales</taxon>
        <taxon>Acetobacteraceae</taxon>
        <taxon>environmental samples</taxon>
    </lineage>
</organism>
<gene>
    <name evidence="5" type="ORF">AVDCRST_MAG04-10</name>
</gene>
<dbReference type="GO" id="GO:0016887">
    <property type="term" value="F:ATP hydrolysis activity"/>
    <property type="evidence" value="ECO:0007669"/>
    <property type="project" value="InterPro"/>
</dbReference>
<dbReference type="Pfam" id="PF12399">
    <property type="entry name" value="BCA_ABC_TP_C"/>
    <property type="match status" value="1"/>
</dbReference>
<dbReference type="GO" id="GO:1903806">
    <property type="term" value="P:L-isoleucine import across plasma membrane"/>
    <property type="evidence" value="ECO:0007669"/>
    <property type="project" value="TreeGrafter"/>
</dbReference>
<dbReference type="InterPro" id="IPR051120">
    <property type="entry name" value="ABC_AA/LPS_Transport"/>
</dbReference>
<dbReference type="GO" id="GO:0015192">
    <property type="term" value="F:L-phenylalanine transmembrane transporter activity"/>
    <property type="evidence" value="ECO:0007669"/>
    <property type="project" value="TreeGrafter"/>
</dbReference>
<keyword evidence="2" id="KW-0547">Nucleotide-binding</keyword>
<dbReference type="GO" id="GO:0005524">
    <property type="term" value="F:ATP binding"/>
    <property type="evidence" value="ECO:0007669"/>
    <property type="project" value="UniProtKB-KW"/>
</dbReference>
<feature type="domain" description="ABC transporter" evidence="4">
    <location>
        <begin position="13"/>
        <end position="254"/>
    </location>
</feature>
<dbReference type="AlphaFoldDB" id="A0A6J4GWX3"/>
<dbReference type="Pfam" id="PF00005">
    <property type="entry name" value="ABC_tran"/>
    <property type="match status" value="1"/>
</dbReference>
<keyword evidence="3 5" id="KW-0067">ATP-binding</keyword>
<dbReference type="GO" id="GO:1903805">
    <property type="term" value="P:L-valine import across plasma membrane"/>
    <property type="evidence" value="ECO:0007669"/>
    <property type="project" value="TreeGrafter"/>
</dbReference>
<keyword evidence="1" id="KW-0813">Transport</keyword>
<reference evidence="5" key="1">
    <citation type="submission" date="2020-02" db="EMBL/GenBank/DDBJ databases">
        <authorList>
            <person name="Meier V. D."/>
        </authorList>
    </citation>
    <scope>NUCLEOTIDE SEQUENCE</scope>
    <source>
        <strain evidence="5">AVDCRST_MAG04</strain>
    </source>
</reference>
<dbReference type="GO" id="GO:0015188">
    <property type="term" value="F:L-isoleucine transmembrane transporter activity"/>
    <property type="evidence" value="ECO:0007669"/>
    <property type="project" value="TreeGrafter"/>
</dbReference>
<protein>
    <submittedName>
        <fullName evidence="5">Branched-chain amino acid transport ATP-binding protein LivG</fullName>
    </submittedName>
</protein>
<evidence type="ECO:0000256" key="3">
    <source>
        <dbReference type="ARBA" id="ARBA00022840"/>
    </source>
</evidence>